<proteinExistence type="predicted"/>
<feature type="domain" description="Acyl-CoA thioesterase-like C-terminal" evidence="2">
    <location>
        <begin position="147"/>
        <end position="257"/>
    </location>
</feature>
<feature type="domain" description="Acyl-CoA thioesterase-like N-terminal HotDog" evidence="1">
    <location>
        <begin position="26"/>
        <end position="108"/>
    </location>
</feature>
<protein>
    <submittedName>
        <fullName evidence="3">Thioesterase family protein</fullName>
    </submittedName>
</protein>
<sequence length="265" mass="28589">MTTRSIPSAYFSALGNDQYRASRATAGAWDPEQQHIAPVMGLMAHVLERSQAPEKPLQLARLSFDIFGTVPIGDMTVTVDLSRPGRTIELSEVTVTHAGRTIAVMRAWSLVDANTSDMALMPVERLPGPEEFAHWDAADVWPGDFIASLEGRRRSPAPGRAQAWLRTQVPLVEGEASSDFARYLGLIDVANGLTLAVDPDAAAYPNVDSTVSFFRQPGGEWVGLDVTAFIGSRGVGLTHTLLHDLEGPVGVLTQSLTIRRMPSAS</sequence>
<evidence type="ECO:0000259" key="2">
    <source>
        <dbReference type="Pfam" id="PF20789"/>
    </source>
</evidence>
<name>A0A3A4F506_9MICC</name>
<evidence type="ECO:0000313" key="3">
    <source>
        <dbReference type="EMBL" id="RJN32811.1"/>
    </source>
</evidence>
<evidence type="ECO:0000313" key="4">
    <source>
        <dbReference type="Proteomes" id="UP000266615"/>
    </source>
</evidence>
<reference evidence="3 4" key="1">
    <citation type="submission" date="2018-09" db="EMBL/GenBank/DDBJ databases">
        <title>Nesterenkonia natronophila sp. nov., an alkaliphilic actinobacteriume isolated from a soda lake, and emended description of the genus Nesterenkonia.</title>
        <authorList>
            <person name="Menes R.J."/>
            <person name="Iriarte A."/>
        </authorList>
    </citation>
    <scope>NUCLEOTIDE SEQUENCE [LARGE SCALE GENOMIC DNA]</scope>
    <source>
        <strain evidence="3 4">M8</strain>
    </source>
</reference>
<dbReference type="EMBL" id="QYZP01000001">
    <property type="protein sequence ID" value="RJN32811.1"/>
    <property type="molecule type" value="Genomic_DNA"/>
</dbReference>
<dbReference type="Pfam" id="PF13622">
    <property type="entry name" value="4HBT_3"/>
    <property type="match status" value="1"/>
</dbReference>
<dbReference type="Proteomes" id="UP000266615">
    <property type="component" value="Unassembled WGS sequence"/>
</dbReference>
<dbReference type="OrthoDB" id="1413770at2"/>
<dbReference type="InterPro" id="IPR049450">
    <property type="entry name" value="ACOT8-like_C"/>
</dbReference>
<comment type="caution">
    <text evidence="3">The sequence shown here is derived from an EMBL/GenBank/DDBJ whole genome shotgun (WGS) entry which is preliminary data.</text>
</comment>
<dbReference type="SUPFAM" id="SSF54637">
    <property type="entry name" value="Thioesterase/thiol ester dehydrase-isomerase"/>
    <property type="match status" value="1"/>
</dbReference>
<dbReference type="InterPro" id="IPR029069">
    <property type="entry name" value="HotDog_dom_sf"/>
</dbReference>
<dbReference type="InterPro" id="IPR042171">
    <property type="entry name" value="Acyl-CoA_hotdog"/>
</dbReference>
<dbReference type="Pfam" id="PF20789">
    <property type="entry name" value="4HBT_3C"/>
    <property type="match status" value="1"/>
</dbReference>
<organism evidence="3 4">
    <name type="scientific">Nesterenkonia natronophila</name>
    <dbReference type="NCBI Taxonomy" id="2174932"/>
    <lineage>
        <taxon>Bacteria</taxon>
        <taxon>Bacillati</taxon>
        <taxon>Actinomycetota</taxon>
        <taxon>Actinomycetes</taxon>
        <taxon>Micrococcales</taxon>
        <taxon>Micrococcaceae</taxon>
        <taxon>Nesterenkonia</taxon>
    </lineage>
</organism>
<gene>
    <name evidence="3" type="ORF">D3250_03055</name>
</gene>
<keyword evidence="4" id="KW-1185">Reference proteome</keyword>
<dbReference type="InterPro" id="IPR049449">
    <property type="entry name" value="TesB_ACOT8-like_N"/>
</dbReference>
<dbReference type="AlphaFoldDB" id="A0A3A4F506"/>
<dbReference type="RefSeq" id="WP_119901855.1">
    <property type="nucleotide sequence ID" value="NZ_QYZP01000001.1"/>
</dbReference>
<evidence type="ECO:0000259" key="1">
    <source>
        <dbReference type="Pfam" id="PF13622"/>
    </source>
</evidence>
<accession>A0A3A4F506</accession>
<dbReference type="Gene3D" id="2.40.160.210">
    <property type="entry name" value="Acyl-CoA thioesterase, double hotdog domain"/>
    <property type="match status" value="1"/>
</dbReference>